<evidence type="ECO:0000256" key="1">
    <source>
        <dbReference type="SAM" id="MobiDB-lite"/>
    </source>
</evidence>
<dbReference type="PANTHER" id="PTHR43591">
    <property type="entry name" value="METHYLTRANSFERASE"/>
    <property type="match status" value="1"/>
</dbReference>
<dbReference type="SUPFAM" id="SSF53335">
    <property type="entry name" value="S-adenosyl-L-methionine-dependent methyltransferases"/>
    <property type="match status" value="1"/>
</dbReference>
<dbReference type="Proteomes" id="UP000054166">
    <property type="component" value="Unassembled WGS sequence"/>
</dbReference>
<dbReference type="InterPro" id="IPR029063">
    <property type="entry name" value="SAM-dependent_MTases_sf"/>
</dbReference>
<evidence type="ECO:0000313" key="4">
    <source>
        <dbReference type="Proteomes" id="UP000054166"/>
    </source>
</evidence>
<feature type="compositionally biased region" description="Polar residues" evidence="1">
    <location>
        <begin position="481"/>
        <end position="497"/>
    </location>
</feature>
<proteinExistence type="predicted"/>
<feature type="compositionally biased region" description="Low complexity" evidence="1">
    <location>
        <begin position="304"/>
        <end position="323"/>
    </location>
</feature>
<reference evidence="4" key="2">
    <citation type="submission" date="2015-01" db="EMBL/GenBank/DDBJ databases">
        <title>Evolutionary Origins and Diversification of the Mycorrhizal Mutualists.</title>
        <authorList>
            <consortium name="DOE Joint Genome Institute"/>
            <consortium name="Mycorrhizal Genomics Consortium"/>
            <person name="Kohler A."/>
            <person name="Kuo A."/>
            <person name="Nagy L.G."/>
            <person name="Floudas D."/>
            <person name="Copeland A."/>
            <person name="Barry K.W."/>
            <person name="Cichocki N."/>
            <person name="Veneault-Fourrey C."/>
            <person name="LaButti K."/>
            <person name="Lindquist E.A."/>
            <person name="Lipzen A."/>
            <person name="Lundell T."/>
            <person name="Morin E."/>
            <person name="Murat C."/>
            <person name="Riley R."/>
            <person name="Ohm R."/>
            <person name="Sun H."/>
            <person name="Tunlid A."/>
            <person name="Henrissat B."/>
            <person name="Grigoriev I.V."/>
            <person name="Hibbett D.S."/>
            <person name="Martin F."/>
        </authorList>
    </citation>
    <scope>NUCLEOTIDE SEQUENCE [LARGE SCALE GENOMIC DNA]</scope>
    <source>
        <strain evidence="4">F 1598</strain>
    </source>
</reference>
<organism evidence="3 4">
    <name type="scientific">Piloderma croceum (strain F 1598)</name>
    <dbReference type="NCBI Taxonomy" id="765440"/>
    <lineage>
        <taxon>Eukaryota</taxon>
        <taxon>Fungi</taxon>
        <taxon>Dikarya</taxon>
        <taxon>Basidiomycota</taxon>
        <taxon>Agaricomycotina</taxon>
        <taxon>Agaricomycetes</taxon>
        <taxon>Agaricomycetidae</taxon>
        <taxon>Atheliales</taxon>
        <taxon>Atheliaceae</taxon>
        <taxon>Piloderma</taxon>
    </lineage>
</organism>
<feature type="compositionally biased region" description="Low complexity" evidence="1">
    <location>
        <begin position="551"/>
        <end position="561"/>
    </location>
</feature>
<feature type="region of interest" description="Disordered" evidence="1">
    <location>
        <begin position="438"/>
        <end position="502"/>
    </location>
</feature>
<dbReference type="CDD" id="cd02440">
    <property type="entry name" value="AdoMet_MTases"/>
    <property type="match status" value="1"/>
</dbReference>
<feature type="region of interest" description="Disordered" evidence="1">
    <location>
        <begin position="667"/>
        <end position="687"/>
    </location>
</feature>
<feature type="compositionally biased region" description="Low complexity" evidence="1">
    <location>
        <begin position="331"/>
        <end position="345"/>
    </location>
</feature>
<dbReference type="STRING" id="765440.A0A0C3FY63"/>
<sequence length="873" mass="96646">MVRRGLGIIRLRRRMYRIREVMIRGSLIYVWESAWIQQMCDNVTWHVFETPPTKVLDLGCGTGSWILECAKRWKQCHFVGLDLVPLQPDLKRVGSSSMASRITWVQANFLECLPFPNEEFDFVHIKRIARGVPEDKWDALFDEVTRVMKPGGAFEMLEEDLYWPGQPRDADGDSDSESGSSPPSTSTTKVPSPLVGSPTDTSARSESPSTPRPTVRKKNTNSITPSPTDIAKEETKSTPGPAPYRAPSPKSLFHPPPAKVSALPNTPGHAHGRPPALTISTMPSTPSRATVNNAVAEGNIPSESSRPSASTHSVSSSSTPSRTPHSHRRTSFSPSTPTTSVSMSPEFSQFSPVRPSFSYPHLVRTAPKPPVNPRDHTILETIYTKMHAMRFINLAPLSLLPNNLSTWFKDVRTHPPLNITFPPPPVHPRVRSSLARPDAFSAPQTGSDDESGLSDFEGSPVRAETAVPRGAIFRRTHSTEDSQTTIRRKSLTPTTAKPASPPIISLQGLILGVSPYAYLDDARFTAFSPSGKASFMSLQSELPQVRDTLPAATAKPTSASTELQSSSQDPEAPNHDATTKKSASLEGLPPTCVPVPSSQSAEGAAQDLATTLANFKIRLPNTTLRLDLRTLNLHLAARTSEILACTEAMWEWVLEFQAEKTKWKQNPRLKSNRVDHSSSKLQASAGQPEDPIKVAIAELTRAEFDGLLTQFNLDMRDHYALGSALEERFAWSVVPMPATQDRKLFDIACDKWEQYQRQQRQDQITESKHHPYRRHNHHSQLLSEAATTLSSLPTIPDTITMRKDSTRPAINFTEAPDARQCNNSGRRGGRQTLSHTGSYTSLHKERALPEPLDEPHPSYFLCRTMRVFVAWKP</sequence>
<feature type="region of interest" description="Disordered" evidence="1">
    <location>
        <begin position="551"/>
        <end position="599"/>
    </location>
</feature>
<protein>
    <recommendedName>
        <fullName evidence="2">Methyltransferase domain-containing protein</fullName>
    </recommendedName>
</protein>
<dbReference type="AlphaFoldDB" id="A0A0C3FY63"/>
<feature type="compositionally biased region" description="Polar residues" evidence="1">
    <location>
        <begin position="820"/>
        <end position="841"/>
    </location>
</feature>
<keyword evidence="4" id="KW-1185">Reference proteome</keyword>
<gene>
    <name evidence="3" type="ORF">PILCRDRAFT_212537</name>
</gene>
<name>A0A0C3FY63_PILCF</name>
<reference evidence="3 4" key="1">
    <citation type="submission" date="2014-04" db="EMBL/GenBank/DDBJ databases">
        <authorList>
            <consortium name="DOE Joint Genome Institute"/>
            <person name="Kuo A."/>
            <person name="Tarkka M."/>
            <person name="Buscot F."/>
            <person name="Kohler A."/>
            <person name="Nagy L.G."/>
            <person name="Floudas D."/>
            <person name="Copeland A."/>
            <person name="Barry K.W."/>
            <person name="Cichocki N."/>
            <person name="Veneault-Fourrey C."/>
            <person name="LaButti K."/>
            <person name="Lindquist E.A."/>
            <person name="Lipzen A."/>
            <person name="Lundell T."/>
            <person name="Morin E."/>
            <person name="Murat C."/>
            <person name="Sun H."/>
            <person name="Tunlid A."/>
            <person name="Henrissat B."/>
            <person name="Grigoriev I.V."/>
            <person name="Hibbett D.S."/>
            <person name="Martin F."/>
            <person name="Nordberg H.P."/>
            <person name="Cantor M.N."/>
            <person name="Hua S.X."/>
        </authorList>
    </citation>
    <scope>NUCLEOTIDE SEQUENCE [LARGE SCALE GENOMIC DNA]</scope>
    <source>
        <strain evidence="3 4">F 1598</strain>
    </source>
</reference>
<dbReference type="Gene3D" id="3.40.50.150">
    <property type="entry name" value="Vaccinia Virus protein VP39"/>
    <property type="match status" value="1"/>
</dbReference>
<feature type="compositionally biased region" description="Polar residues" evidence="1">
    <location>
        <begin position="278"/>
        <end position="293"/>
    </location>
</feature>
<evidence type="ECO:0000313" key="3">
    <source>
        <dbReference type="EMBL" id="KIM89115.1"/>
    </source>
</evidence>
<dbReference type="EMBL" id="KN832975">
    <property type="protein sequence ID" value="KIM89115.1"/>
    <property type="molecule type" value="Genomic_DNA"/>
</dbReference>
<dbReference type="HOGENOM" id="CLU_007642_0_0_1"/>
<dbReference type="OrthoDB" id="2013972at2759"/>
<dbReference type="InterPro" id="IPR041698">
    <property type="entry name" value="Methyltransf_25"/>
</dbReference>
<evidence type="ECO:0000259" key="2">
    <source>
        <dbReference type="Pfam" id="PF13649"/>
    </source>
</evidence>
<dbReference type="GO" id="GO:0008168">
    <property type="term" value="F:methyltransferase activity"/>
    <property type="evidence" value="ECO:0007669"/>
    <property type="project" value="TreeGrafter"/>
</dbReference>
<dbReference type="PANTHER" id="PTHR43591:SF24">
    <property type="entry name" value="2-METHOXY-6-POLYPRENYL-1,4-BENZOQUINOL METHYLASE, MITOCHONDRIAL"/>
    <property type="match status" value="1"/>
</dbReference>
<feature type="region of interest" description="Disordered" evidence="1">
    <location>
        <begin position="163"/>
        <end position="347"/>
    </location>
</feature>
<feature type="domain" description="Methyltransferase" evidence="2">
    <location>
        <begin position="55"/>
        <end position="152"/>
    </location>
</feature>
<feature type="compositionally biased region" description="Polar residues" evidence="1">
    <location>
        <begin position="198"/>
        <end position="209"/>
    </location>
</feature>
<feature type="compositionally biased region" description="Basic and acidic residues" evidence="1">
    <location>
        <begin position="842"/>
        <end position="855"/>
    </location>
</feature>
<feature type="compositionally biased region" description="Low complexity" evidence="1">
    <location>
        <begin position="177"/>
        <end position="193"/>
    </location>
</feature>
<dbReference type="Pfam" id="PF13649">
    <property type="entry name" value="Methyltransf_25"/>
    <property type="match status" value="1"/>
</dbReference>
<accession>A0A0C3FY63</accession>
<dbReference type="InParanoid" id="A0A0C3FY63"/>
<feature type="region of interest" description="Disordered" evidence="1">
    <location>
        <begin position="817"/>
        <end position="855"/>
    </location>
</feature>